<keyword evidence="2" id="KW-1185">Reference proteome</keyword>
<protein>
    <submittedName>
        <fullName evidence="3">Lecithin:cholesterol acyltransferase family protein</fullName>
    </submittedName>
</protein>
<keyword evidence="1" id="KW-0732">Signal</keyword>
<reference evidence="3" key="1">
    <citation type="submission" date="2017-02" db="UniProtKB">
        <authorList>
            <consortium name="WormBaseParasite"/>
        </authorList>
    </citation>
    <scope>IDENTIFICATION</scope>
</reference>
<organism evidence="2 3">
    <name type="scientific">Parastrongyloides trichosuri</name>
    <name type="common">Possum-specific nematode worm</name>
    <dbReference type="NCBI Taxonomy" id="131310"/>
    <lineage>
        <taxon>Eukaryota</taxon>
        <taxon>Metazoa</taxon>
        <taxon>Ecdysozoa</taxon>
        <taxon>Nematoda</taxon>
        <taxon>Chromadorea</taxon>
        <taxon>Rhabditida</taxon>
        <taxon>Tylenchina</taxon>
        <taxon>Panagrolaimomorpha</taxon>
        <taxon>Strongyloidoidea</taxon>
        <taxon>Strongyloididae</taxon>
        <taxon>Parastrongyloides</taxon>
    </lineage>
</organism>
<dbReference type="GO" id="GO:0008374">
    <property type="term" value="F:O-acyltransferase activity"/>
    <property type="evidence" value="ECO:0007669"/>
    <property type="project" value="InterPro"/>
</dbReference>
<dbReference type="Gene3D" id="3.40.50.1820">
    <property type="entry name" value="alpha/beta hydrolase"/>
    <property type="match status" value="1"/>
</dbReference>
<dbReference type="PANTHER" id="PTHR11440">
    <property type="entry name" value="LECITHIN-CHOLESTEROL ACYLTRANSFERASE-RELATED"/>
    <property type="match status" value="1"/>
</dbReference>
<dbReference type="SUPFAM" id="SSF53474">
    <property type="entry name" value="alpha/beta-Hydrolases"/>
    <property type="match status" value="1"/>
</dbReference>
<evidence type="ECO:0000313" key="3">
    <source>
        <dbReference type="WBParaSite" id="PTRK_0001143300.1"/>
    </source>
</evidence>
<dbReference type="InterPro" id="IPR029058">
    <property type="entry name" value="AB_hydrolase_fold"/>
</dbReference>
<dbReference type="STRING" id="131310.A0A0N4ZSF3"/>
<dbReference type="AlphaFoldDB" id="A0A0N4ZSF3"/>
<dbReference type="InterPro" id="IPR003386">
    <property type="entry name" value="LACT/PDAT_acylTrfase"/>
</dbReference>
<name>A0A0N4ZSF3_PARTI</name>
<evidence type="ECO:0000313" key="2">
    <source>
        <dbReference type="Proteomes" id="UP000038045"/>
    </source>
</evidence>
<feature type="chain" id="PRO_5005892235" evidence="1">
    <location>
        <begin position="24"/>
        <end position="437"/>
    </location>
</feature>
<dbReference type="GO" id="GO:0006629">
    <property type="term" value="P:lipid metabolic process"/>
    <property type="evidence" value="ECO:0007669"/>
    <property type="project" value="InterPro"/>
</dbReference>
<evidence type="ECO:0000256" key="1">
    <source>
        <dbReference type="SAM" id="SignalP"/>
    </source>
</evidence>
<accession>A0A0N4ZSF3</accession>
<sequence length="437" mass="50746">MRINLTSIIIFILKFYLFNCLYPEDFDHDIYDRPVLKYVREHDDPLIPSNPVIFVPGFGGSQLEAKLTNKPSRVHYLCDTTTSDYYDIWLDLKQFVTYFIDCFVDNMRMVINKSTRKCENSPGVDIRTPGNFGNNTDVVEWLDTVHFSQASYFAPIANALVSWGYIRGKNIQAAPYDWRLKPTDMEDYYLKLKQVIIKTSELNNNSKVVFIAHSMGNVHLNYFLRNYVDKPFIDKYIQSHIALAAPWAGSMQIVKLLVSGYNMEFYRILLPPSSLRSMQRTWGSSYLLFPREPAWKKDEVFAFGPYNNYSLNNVKDFFKDLNFMEGYDQYVESLTNTYKVMNVPDVETHCINGVGIDTPDIYGWSKSYYPDYQPDYSKIGDGDGTVNKKSLDICRMWSKLSPIVTVNEVNKTDHISILSSSVTIKLIKEKLYKNMKY</sequence>
<dbReference type="Pfam" id="PF02450">
    <property type="entry name" value="LCAT"/>
    <property type="match status" value="2"/>
</dbReference>
<feature type="signal peptide" evidence="1">
    <location>
        <begin position="1"/>
        <end position="23"/>
    </location>
</feature>
<dbReference type="Proteomes" id="UP000038045">
    <property type="component" value="Unplaced"/>
</dbReference>
<dbReference type="WBParaSite" id="PTRK_0001143300.1">
    <property type="protein sequence ID" value="PTRK_0001143300.1"/>
    <property type="gene ID" value="PTRK_0001143300"/>
</dbReference>
<proteinExistence type="predicted"/>